<feature type="compositionally biased region" description="Polar residues" evidence="12">
    <location>
        <begin position="358"/>
        <end position="370"/>
    </location>
</feature>
<feature type="compositionally biased region" description="Basic and acidic residues" evidence="12">
    <location>
        <begin position="394"/>
        <end position="405"/>
    </location>
</feature>
<comment type="subcellular location">
    <subcellularLocation>
        <location evidence="11">Endoplasmic reticulum membrane</location>
        <topology evidence="11">Multi-pass membrane protein</topology>
    </subcellularLocation>
    <subcellularLocation>
        <location evidence="11">Golgi apparatus membrane</location>
        <topology evidence="11">Multi-pass membrane protein</topology>
    </subcellularLocation>
</comment>
<dbReference type="PRINTS" id="PR01072">
    <property type="entry name" value="PRESENILIN"/>
</dbReference>
<feature type="transmembrane region" description="Helical" evidence="11">
    <location>
        <begin position="162"/>
        <end position="178"/>
    </location>
</feature>
<dbReference type="GO" id="GO:0005789">
    <property type="term" value="C:endoplasmic reticulum membrane"/>
    <property type="evidence" value="ECO:0007669"/>
    <property type="project" value="UniProtKB-SubCell"/>
</dbReference>
<feature type="region of interest" description="Disordered" evidence="12">
    <location>
        <begin position="260"/>
        <end position="305"/>
    </location>
</feature>
<dbReference type="GO" id="GO:0006509">
    <property type="term" value="P:membrane protein ectodomain proteolysis"/>
    <property type="evidence" value="ECO:0007669"/>
    <property type="project" value="TreeGrafter"/>
</dbReference>
<dbReference type="InterPro" id="IPR042524">
    <property type="entry name" value="Presenilin_C"/>
</dbReference>
<dbReference type="Pfam" id="PF01080">
    <property type="entry name" value="Presenilin"/>
    <property type="match status" value="1"/>
</dbReference>
<dbReference type="InterPro" id="IPR001108">
    <property type="entry name" value="Peptidase_A22A"/>
</dbReference>
<evidence type="ECO:0000256" key="9">
    <source>
        <dbReference type="ARBA" id="ARBA00053367"/>
    </source>
</evidence>
<evidence type="ECO:0000256" key="7">
    <source>
        <dbReference type="ARBA" id="ARBA00023034"/>
    </source>
</evidence>
<keyword evidence="4 11" id="KW-0256">Endoplasmic reticulum</keyword>
<keyword evidence="11" id="KW-0645">Protease</keyword>
<accession>A0AAW1R4N3</accession>
<evidence type="ECO:0000256" key="5">
    <source>
        <dbReference type="ARBA" id="ARBA00022976"/>
    </source>
</evidence>
<keyword evidence="14" id="KW-1185">Reference proteome</keyword>
<dbReference type="EMBL" id="JALJOR010000001">
    <property type="protein sequence ID" value="KAK9828549.1"/>
    <property type="molecule type" value="Genomic_DNA"/>
</dbReference>
<dbReference type="FunFam" id="1.10.472.100:FF:000003">
    <property type="entry name" value="Presenilin"/>
    <property type="match status" value="1"/>
</dbReference>
<dbReference type="EC" id="3.4.23.-" evidence="11"/>
<feature type="transmembrane region" description="Helical" evidence="11">
    <location>
        <begin position="98"/>
        <end position="120"/>
    </location>
</feature>
<name>A0AAW1R4N3_9CHLO</name>
<comment type="function">
    <text evidence="11">Probable subunit of the gamma-secretase complex, an endoprotease complex that catalyzes the intramembrane cleavage of integral membrane proteins such as Notch receptors.</text>
</comment>
<comment type="domain">
    <text evidence="11">The PAL motif is required for normal active site conformation.</text>
</comment>
<evidence type="ECO:0000256" key="4">
    <source>
        <dbReference type="ARBA" id="ARBA00022824"/>
    </source>
</evidence>
<evidence type="ECO:0000256" key="2">
    <source>
        <dbReference type="ARBA" id="ARBA00022692"/>
    </source>
</evidence>
<dbReference type="InterPro" id="IPR006639">
    <property type="entry name" value="Preselin/SPP"/>
</dbReference>
<evidence type="ECO:0000256" key="10">
    <source>
        <dbReference type="ARBA" id="ARBA00066080"/>
    </source>
</evidence>
<evidence type="ECO:0000256" key="11">
    <source>
        <dbReference type="RuleBase" id="RU361148"/>
    </source>
</evidence>
<comment type="function">
    <text evidence="9">Probable catalytic subunit of the gamma-secretase complex, an endoprotease complex that catalyzes the intramembrane cleavage of integral membrane proteins such as Notch receptors. Requires the other members of the gamma-secretase complex to have a protease activity.</text>
</comment>
<evidence type="ECO:0000256" key="8">
    <source>
        <dbReference type="ARBA" id="ARBA00023136"/>
    </source>
</evidence>
<feature type="transmembrane region" description="Helical" evidence="11">
    <location>
        <begin position="69"/>
        <end position="91"/>
    </location>
</feature>
<evidence type="ECO:0000256" key="6">
    <source>
        <dbReference type="ARBA" id="ARBA00022989"/>
    </source>
</evidence>
<evidence type="ECO:0000256" key="3">
    <source>
        <dbReference type="ARBA" id="ARBA00022801"/>
    </source>
</evidence>
<protein>
    <recommendedName>
        <fullName evidence="11">Presenilin</fullName>
        <ecNumber evidence="11">3.4.23.-</ecNumber>
    </recommendedName>
</protein>
<dbReference type="PANTHER" id="PTHR10202:SF13">
    <property type="entry name" value="PRESENILIN HOMOLOG"/>
    <property type="match status" value="1"/>
</dbReference>
<feature type="transmembrane region" description="Helical" evidence="11">
    <location>
        <begin position="132"/>
        <end position="155"/>
    </location>
</feature>
<dbReference type="GO" id="GO:0000139">
    <property type="term" value="C:Golgi membrane"/>
    <property type="evidence" value="ECO:0007669"/>
    <property type="project" value="UniProtKB-SubCell"/>
</dbReference>
<dbReference type="GO" id="GO:0007219">
    <property type="term" value="P:Notch signaling pathway"/>
    <property type="evidence" value="ECO:0007669"/>
    <property type="project" value="UniProtKB-KW"/>
</dbReference>
<feature type="region of interest" description="Disordered" evidence="12">
    <location>
        <begin position="342"/>
        <end position="413"/>
    </location>
</feature>
<dbReference type="PANTHER" id="PTHR10202">
    <property type="entry name" value="PRESENILIN"/>
    <property type="match status" value="1"/>
</dbReference>
<evidence type="ECO:0000256" key="12">
    <source>
        <dbReference type="SAM" id="MobiDB-lite"/>
    </source>
</evidence>
<dbReference type="GO" id="GO:0042500">
    <property type="term" value="F:aspartic endopeptidase activity, intramembrane cleaving"/>
    <property type="evidence" value="ECO:0007669"/>
    <property type="project" value="InterPro"/>
</dbReference>
<keyword evidence="5 11" id="KW-0914">Notch signaling pathway</keyword>
<comment type="caution">
    <text evidence="13">The sequence shown here is derived from an EMBL/GenBank/DDBJ whole genome shotgun (WGS) entry which is preliminary data.</text>
</comment>
<evidence type="ECO:0000313" key="13">
    <source>
        <dbReference type="EMBL" id="KAK9828549.1"/>
    </source>
</evidence>
<dbReference type="Gene3D" id="1.10.472.100">
    <property type="entry name" value="Presenilin"/>
    <property type="match status" value="1"/>
</dbReference>
<dbReference type="SMART" id="SM00730">
    <property type="entry name" value="PSN"/>
    <property type="match status" value="1"/>
</dbReference>
<keyword evidence="3 11" id="KW-0378">Hydrolase</keyword>
<dbReference type="AlphaFoldDB" id="A0AAW1R4N3"/>
<feature type="transmembrane region" description="Helical" evidence="11">
    <location>
        <begin position="447"/>
        <end position="466"/>
    </location>
</feature>
<dbReference type="Proteomes" id="UP001489004">
    <property type="component" value="Unassembled WGS sequence"/>
</dbReference>
<keyword evidence="6 11" id="KW-1133">Transmembrane helix</keyword>
<feature type="transmembrane region" description="Helical" evidence="11">
    <location>
        <begin position="15"/>
        <end position="36"/>
    </location>
</feature>
<organism evidence="13 14">
    <name type="scientific">[Myrmecia] bisecta</name>
    <dbReference type="NCBI Taxonomy" id="41462"/>
    <lineage>
        <taxon>Eukaryota</taxon>
        <taxon>Viridiplantae</taxon>
        <taxon>Chlorophyta</taxon>
        <taxon>core chlorophytes</taxon>
        <taxon>Trebouxiophyceae</taxon>
        <taxon>Trebouxiales</taxon>
        <taxon>Trebouxiaceae</taxon>
        <taxon>Myrmecia</taxon>
    </lineage>
</organism>
<proteinExistence type="inferred from homology"/>
<dbReference type="GO" id="GO:0070765">
    <property type="term" value="C:gamma-secretase complex"/>
    <property type="evidence" value="ECO:0007669"/>
    <property type="project" value="UniProtKB-ARBA"/>
</dbReference>
<gene>
    <name evidence="13" type="ORF">WJX72_000710</name>
</gene>
<keyword evidence="7 11" id="KW-0333">Golgi apparatus</keyword>
<keyword evidence="2 11" id="KW-0812">Transmembrane</keyword>
<evidence type="ECO:0000256" key="1">
    <source>
        <dbReference type="ARBA" id="ARBA00008604"/>
    </source>
</evidence>
<reference evidence="13 14" key="1">
    <citation type="journal article" date="2024" name="Nat. Commun.">
        <title>Phylogenomics reveals the evolutionary origins of lichenization in chlorophyte algae.</title>
        <authorList>
            <person name="Puginier C."/>
            <person name="Libourel C."/>
            <person name="Otte J."/>
            <person name="Skaloud P."/>
            <person name="Haon M."/>
            <person name="Grisel S."/>
            <person name="Petersen M."/>
            <person name="Berrin J.G."/>
            <person name="Delaux P.M."/>
            <person name="Dal Grande F."/>
            <person name="Keller J."/>
        </authorList>
    </citation>
    <scope>NUCLEOTIDE SEQUENCE [LARGE SCALE GENOMIC DNA]</scope>
    <source>
        <strain evidence="13 14">SAG 2043</strain>
    </source>
</reference>
<sequence>MASSRSILDDLGEEVTGIVAPVSICMALTVALVRVLNPSGNSNTNTVYLATAFYQEKAGDSAGTKFGGALMNAVIFVCAVAAMTFLLVLLFKYRCTKLIYGYMGFSGFSIFFVLAGTIGLQLLQTWQIPIDAFSYCFILYNFSMVGVFSLFFWPAPLLLKQGYLIVTGVIVAYIFTFIPEWTTWMLLVMMALYDLCAVLTPHGPLKVLVELAQEREEDIPALVYEARSTNRGAARQHVPPQAQTPEGIVVTRRANENAFSQPHTVVITPAGPRPGWSRDQAAGPVAEAQEDDGGDGSAQAGSSSESQLLGLLGPARTSSSSSSPRTAAEDVPLIQGSESLRPAADEAPLPQNVAPGRSGSQYSSLDQESPNRGGGRRLFGGAVVAPEPAGPSGREGHPEGGRRQTQDGAESEDGWGLPDAIKLGLGDFIFYSVLVGRAAMYDMLTVFAAYAAIIAGLGATLLLLALHRKALPALPISIALGVLFYFLGRLVLEPVVLPVSMNLLYF</sequence>
<evidence type="ECO:0000313" key="14">
    <source>
        <dbReference type="Proteomes" id="UP001489004"/>
    </source>
</evidence>
<feature type="transmembrane region" description="Helical" evidence="11">
    <location>
        <begin position="473"/>
        <end position="492"/>
    </location>
</feature>
<comment type="subunit">
    <text evidence="10">Homodimer. Component of the gamma-secretase complex, a complex composed of a presenilin homodimer, nicastrin, aph1 and pen2.</text>
</comment>
<keyword evidence="8 11" id="KW-0472">Membrane</keyword>
<dbReference type="GO" id="GO:0016485">
    <property type="term" value="P:protein processing"/>
    <property type="evidence" value="ECO:0007669"/>
    <property type="project" value="InterPro"/>
</dbReference>
<dbReference type="GO" id="GO:0044351">
    <property type="term" value="P:macropinocytosis"/>
    <property type="evidence" value="ECO:0007669"/>
    <property type="project" value="UniProtKB-ARBA"/>
</dbReference>
<comment type="similarity">
    <text evidence="1 11">Belongs to the peptidase A22A family.</text>
</comment>